<dbReference type="PIRSF" id="PIRSF038958">
    <property type="entry name" value="PG_synth_SpoVB"/>
    <property type="match status" value="1"/>
</dbReference>
<dbReference type="Pfam" id="PF01943">
    <property type="entry name" value="Polysacc_synt"/>
    <property type="match status" value="1"/>
</dbReference>
<dbReference type="Proteomes" id="UP000479531">
    <property type="component" value="Unassembled WGS sequence"/>
</dbReference>
<evidence type="ECO:0000313" key="10">
    <source>
        <dbReference type="Proteomes" id="UP000479531"/>
    </source>
</evidence>
<dbReference type="PANTHER" id="PTHR30250:SF24">
    <property type="entry name" value="STAGE V SPORULATION PROTEIN B"/>
    <property type="match status" value="1"/>
</dbReference>
<reference evidence="8 10" key="2">
    <citation type="submission" date="2019-10" db="EMBL/GenBank/DDBJ databases">
        <title>Roseburia spp. ameliorate alcoholic fatty liver via restoration of gut barrier function.</title>
        <authorList>
            <person name="Seo B."/>
            <person name="Ko G."/>
        </authorList>
    </citation>
    <scope>NUCLEOTIDE SEQUENCE [LARGE SCALE GENOMIC DNA]</scope>
    <source>
        <strain evidence="8 10">SNUG30017</strain>
    </source>
</reference>
<evidence type="ECO:0000313" key="9">
    <source>
        <dbReference type="Proteomes" id="UP000095350"/>
    </source>
</evidence>
<dbReference type="Proteomes" id="UP000095350">
    <property type="component" value="Unassembled WGS sequence"/>
</dbReference>
<feature type="transmembrane region" description="Helical" evidence="6">
    <location>
        <begin position="351"/>
        <end position="374"/>
    </location>
</feature>
<feature type="transmembrane region" description="Helical" evidence="6">
    <location>
        <begin position="129"/>
        <end position="151"/>
    </location>
</feature>
<feature type="transmembrane region" description="Helical" evidence="6">
    <location>
        <begin position="394"/>
        <end position="413"/>
    </location>
</feature>
<feature type="transmembrane region" description="Helical" evidence="6">
    <location>
        <begin position="326"/>
        <end position="345"/>
    </location>
</feature>
<evidence type="ECO:0000256" key="3">
    <source>
        <dbReference type="ARBA" id="ARBA00022692"/>
    </source>
</evidence>
<feature type="transmembrane region" description="Helical" evidence="6">
    <location>
        <begin position="192"/>
        <end position="214"/>
    </location>
</feature>
<organism evidence="7 9">
    <name type="scientific">Roseburia intestinalis</name>
    <dbReference type="NCBI Taxonomy" id="166486"/>
    <lineage>
        <taxon>Bacteria</taxon>
        <taxon>Bacillati</taxon>
        <taxon>Bacillota</taxon>
        <taxon>Clostridia</taxon>
        <taxon>Lachnospirales</taxon>
        <taxon>Lachnospiraceae</taxon>
        <taxon>Roseburia</taxon>
    </lineage>
</organism>
<feature type="transmembrane region" description="Helical" evidence="6">
    <location>
        <begin position="235"/>
        <end position="255"/>
    </location>
</feature>
<gene>
    <name evidence="7" type="primary">ykvU</name>
    <name evidence="7" type="ORF">ERS852572_02457</name>
    <name evidence="8" type="ORF">GCK47_00050</name>
</gene>
<dbReference type="InterPro" id="IPR002797">
    <property type="entry name" value="Polysacc_synth"/>
</dbReference>
<dbReference type="CDD" id="cd13124">
    <property type="entry name" value="MATE_SpoVB_like"/>
    <property type="match status" value="1"/>
</dbReference>
<proteinExistence type="predicted"/>
<feature type="transmembrane region" description="Helical" evidence="6">
    <location>
        <begin position="88"/>
        <end position="109"/>
    </location>
</feature>
<dbReference type="OrthoDB" id="9775950at2"/>
<feature type="transmembrane region" description="Helical" evidence="6">
    <location>
        <begin position="47"/>
        <end position="67"/>
    </location>
</feature>
<evidence type="ECO:0000313" key="8">
    <source>
        <dbReference type="EMBL" id="MVQ44138.1"/>
    </source>
</evidence>
<feature type="transmembrane region" description="Helical" evidence="6">
    <location>
        <begin position="275"/>
        <end position="305"/>
    </location>
</feature>
<evidence type="ECO:0000256" key="2">
    <source>
        <dbReference type="ARBA" id="ARBA00022475"/>
    </source>
</evidence>
<keyword evidence="3 6" id="KW-0812">Transmembrane</keyword>
<feature type="transmembrane region" description="Helical" evidence="6">
    <location>
        <begin position="12"/>
        <end position="35"/>
    </location>
</feature>
<dbReference type="STRING" id="166486.ERS852572_02457"/>
<name>A0A173V2R4_9FIRM</name>
<keyword evidence="2" id="KW-1003">Cell membrane</keyword>
<comment type="subcellular location">
    <subcellularLocation>
        <location evidence="1">Cell membrane</location>
        <topology evidence="1">Multi-pass membrane protein</topology>
    </subcellularLocation>
</comment>
<dbReference type="InterPro" id="IPR050833">
    <property type="entry name" value="Poly_Biosynth_Transport"/>
</dbReference>
<dbReference type="EMBL" id="WGGT01000001">
    <property type="protein sequence ID" value="MVQ44138.1"/>
    <property type="molecule type" value="Genomic_DNA"/>
</dbReference>
<evidence type="ECO:0000256" key="4">
    <source>
        <dbReference type="ARBA" id="ARBA00022989"/>
    </source>
</evidence>
<accession>A0A173V2R4</accession>
<dbReference type="GO" id="GO:0005886">
    <property type="term" value="C:plasma membrane"/>
    <property type="evidence" value="ECO:0007669"/>
    <property type="project" value="UniProtKB-SubCell"/>
</dbReference>
<dbReference type="PANTHER" id="PTHR30250">
    <property type="entry name" value="PST FAMILY PREDICTED COLANIC ACID TRANSPORTER"/>
    <property type="match status" value="1"/>
</dbReference>
<keyword evidence="5 6" id="KW-0472">Membrane</keyword>
<feature type="transmembrane region" description="Helical" evidence="6">
    <location>
        <begin position="419"/>
        <end position="438"/>
    </location>
</feature>
<reference evidence="7 9" key="1">
    <citation type="submission" date="2015-09" db="EMBL/GenBank/DDBJ databases">
        <authorList>
            <consortium name="Pathogen Informatics"/>
        </authorList>
    </citation>
    <scope>NUCLEOTIDE SEQUENCE [LARGE SCALE GENOMIC DNA]</scope>
    <source>
        <strain evidence="7 9">2789STDY5834960</strain>
    </source>
</reference>
<evidence type="ECO:0000313" key="7">
    <source>
        <dbReference type="EMBL" id="CUN20575.1"/>
    </source>
</evidence>
<sequence length="455" mass="49597">MKKIYSTKSTLLTGTLFLTLAGILTRIIGFFYRIFLSRTIGAEGLGIYQLIAPVTAICFAFTAAGIQTSISKFVSMEVGRKNDAGAKTYLSIGLFISLCLSTLCSFFLYHYADFIAVSWLGDKRCTPLLAVLSFSFIPCCIHACINGYYYGLKKTAVPSLCQLTEQFARVGSVYLMYQIAVSEGKSLTLSMVVWGIVCGEAASTLVSVSVFRISDGNRRTPGKSRKNLYTCTKNLLSMAVPLTSNRIVLNLFAGFENVMLPNRLLAFGYTQSEALSVYGILTGMAMSVIMFPSVITNSVSVLLLPTISEAQAAGKRNKILYTIKKTIESCLLLGFLSTAGFLVTGNFLGNFLFNNALAGTFIATLGWLCPFLYLSSTLSSILHGLGHPGITFELNLVSCTIRILFVLLAVPVWGIRSYLWGILVSQAVTALLSIFILLRKTAGYTFGRNNIKTQK</sequence>
<dbReference type="InterPro" id="IPR024923">
    <property type="entry name" value="PG_synth_SpoVB"/>
</dbReference>
<dbReference type="EMBL" id="CYXZ01000018">
    <property type="protein sequence ID" value="CUN20575.1"/>
    <property type="molecule type" value="Genomic_DNA"/>
</dbReference>
<dbReference type="AlphaFoldDB" id="A0A173V2R4"/>
<protein>
    <submittedName>
        <fullName evidence="8">Oligosaccharide flippase family protein</fullName>
    </submittedName>
    <submittedName>
        <fullName evidence="7">Sporulation protein ykvU</fullName>
    </submittedName>
</protein>
<evidence type="ECO:0000256" key="1">
    <source>
        <dbReference type="ARBA" id="ARBA00004651"/>
    </source>
</evidence>
<dbReference type="RefSeq" id="WP_022112013.1">
    <property type="nucleotide sequence ID" value="NZ_CABIYH010000018.1"/>
</dbReference>
<evidence type="ECO:0000256" key="5">
    <source>
        <dbReference type="ARBA" id="ARBA00023136"/>
    </source>
</evidence>
<dbReference type="PaxDb" id="166486-ERS852572_02457"/>
<keyword evidence="4 6" id="KW-1133">Transmembrane helix</keyword>
<evidence type="ECO:0000256" key="6">
    <source>
        <dbReference type="SAM" id="Phobius"/>
    </source>
</evidence>